<reference evidence="1" key="1">
    <citation type="submission" date="2020-05" db="EMBL/GenBank/DDBJ databases">
        <title>Large-scale comparative analyses of tick genomes elucidate their genetic diversity and vector capacities.</title>
        <authorList>
            <person name="Jia N."/>
            <person name="Wang J."/>
            <person name="Shi W."/>
            <person name="Du L."/>
            <person name="Sun Y."/>
            <person name="Zhan W."/>
            <person name="Jiang J."/>
            <person name="Wang Q."/>
            <person name="Zhang B."/>
            <person name="Ji P."/>
            <person name="Sakyi L.B."/>
            <person name="Cui X."/>
            <person name="Yuan T."/>
            <person name="Jiang B."/>
            <person name="Yang W."/>
            <person name="Lam T.T.-Y."/>
            <person name="Chang Q."/>
            <person name="Ding S."/>
            <person name="Wang X."/>
            <person name="Zhu J."/>
            <person name="Ruan X."/>
            <person name="Zhao L."/>
            <person name="Wei J."/>
            <person name="Que T."/>
            <person name="Du C."/>
            <person name="Cheng J."/>
            <person name="Dai P."/>
            <person name="Han X."/>
            <person name="Huang E."/>
            <person name="Gao Y."/>
            <person name="Liu J."/>
            <person name="Shao H."/>
            <person name="Ye R."/>
            <person name="Li L."/>
            <person name="Wei W."/>
            <person name="Wang X."/>
            <person name="Wang C."/>
            <person name="Yang T."/>
            <person name="Huo Q."/>
            <person name="Li W."/>
            <person name="Guo W."/>
            <person name="Chen H."/>
            <person name="Zhou L."/>
            <person name="Ni X."/>
            <person name="Tian J."/>
            <person name="Zhou Y."/>
            <person name="Sheng Y."/>
            <person name="Liu T."/>
            <person name="Pan Y."/>
            <person name="Xia L."/>
            <person name="Li J."/>
            <person name="Zhao F."/>
            <person name="Cao W."/>
        </authorList>
    </citation>
    <scope>NUCLEOTIDE SEQUENCE</scope>
    <source>
        <strain evidence="1">Hyas-2018</strain>
    </source>
</reference>
<evidence type="ECO:0000313" key="1">
    <source>
        <dbReference type="EMBL" id="KAH6929792.1"/>
    </source>
</evidence>
<name>A0ACB7S3R8_HYAAI</name>
<dbReference type="Proteomes" id="UP000821845">
    <property type="component" value="Chromosome 5"/>
</dbReference>
<protein>
    <submittedName>
        <fullName evidence="1">Uncharacterized protein</fullName>
    </submittedName>
</protein>
<accession>A0ACB7S3R8</accession>
<dbReference type="EMBL" id="CM023485">
    <property type="protein sequence ID" value="KAH6929792.1"/>
    <property type="molecule type" value="Genomic_DNA"/>
</dbReference>
<comment type="caution">
    <text evidence="1">The sequence shown here is derived from an EMBL/GenBank/DDBJ whole genome shotgun (WGS) entry which is preliminary data.</text>
</comment>
<proteinExistence type="predicted"/>
<organism evidence="1 2">
    <name type="scientific">Hyalomma asiaticum</name>
    <name type="common">Tick</name>
    <dbReference type="NCBI Taxonomy" id="266040"/>
    <lineage>
        <taxon>Eukaryota</taxon>
        <taxon>Metazoa</taxon>
        <taxon>Ecdysozoa</taxon>
        <taxon>Arthropoda</taxon>
        <taxon>Chelicerata</taxon>
        <taxon>Arachnida</taxon>
        <taxon>Acari</taxon>
        <taxon>Parasitiformes</taxon>
        <taxon>Ixodida</taxon>
        <taxon>Ixodoidea</taxon>
        <taxon>Ixodidae</taxon>
        <taxon>Hyalomminae</taxon>
        <taxon>Hyalomma</taxon>
    </lineage>
</organism>
<sequence>MQLPLKRQDTSSLRRSPYRTPCESENGLNNMTCLRGEDGRRGAESEASQGGAAKLCTVGEKGGWRERICVLPPPGPPSPVRRP</sequence>
<gene>
    <name evidence="1" type="ORF">HPB50_005879</name>
</gene>
<evidence type="ECO:0000313" key="2">
    <source>
        <dbReference type="Proteomes" id="UP000821845"/>
    </source>
</evidence>
<keyword evidence="2" id="KW-1185">Reference proteome</keyword>